<evidence type="ECO:0000313" key="6">
    <source>
        <dbReference type="Proteomes" id="UP000319209"/>
    </source>
</evidence>
<organism evidence="5 6">
    <name type="scientific">Formosa sediminum</name>
    <dbReference type="NCBI Taxonomy" id="2594004"/>
    <lineage>
        <taxon>Bacteria</taxon>
        <taxon>Pseudomonadati</taxon>
        <taxon>Bacteroidota</taxon>
        <taxon>Flavobacteriia</taxon>
        <taxon>Flavobacteriales</taxon>
        <taxon>Flavobacteriaceae</taxon>
        <taxon>Formosa</taxon>
    </lineage>
</organism>
<reference evidence="5 6" key="1">
    <citation type="submission" date="2019-07" db="EMBL/GenBank/DDBJ databases">
        <title>Genome sequencing for Formosa sp. PS13.</title>
        <authorList>
            <person name="Park S.-J."/>
        </authorList>
    </citation>
    <scope>NUCLEOTIDE SEQUENCE [LARGE SCALE GENOMIC DNA]</scope>
    <source>
        <strain evidence="5 6">PS13</strain>
    </source>
</reference>
<dbReference type="KEGG" id="fop:FNB79_16345"/>
<dbReference type="SMART" id="SM00342">
    <property type="entry name" value="HTH_ARAC"/>
    <property type="match status" value="1"/>
</dbReference>
<dbReference type="RefSeq" id="WP_143382379.1">
    <property type="nucleotide sequence ID" value="NZ_CP041637.1"/>
</dbReference>
<evidence type="ECO:0000256" key="1">
    <source>
        <dbReference type="ARBA" id="ARBA00023015"/>
    </source>
</evidence>
<dbReference type="GO" id="GO:0003700">
    <property type="term" value="F:DNA-binding transcription factor activity"/>
    <property type="evidence" value="ECO:0007669"/>
    <property type="project" value="InterPro"/>
</dbReference>
<dbReference type="PANTHER" id="PTHR43280">
    <property type="entry name" value="ARAC-FAMILY TRANSCRIPTIONAL REGULATOR"/>
    <property type="match status" value="1"/>
</dbReference>
<protein>
    <submittedName>
        <fullName evidence="5">Helix-turn-helix transcriptional regulator</fullName>
    </submittedName>
</protein>
<dbReference type="Proteomes" id="UP000319209">
    <property type="component" value="Chromosome"/>
</dbReference>
<dbReference type="SUPFAM" id="SSF46689">
    <property type="entry name" value="Homeodomain-like"/>
    <property type="match status" value="2"/>
</dbReference>
<feature type="domain" description="HTH araC/xylS-type" evidence="4">
    <location>
        <begin position="198"/>
        <end position="296"/>
    </location>
</feature>
<accession>A0A516GVC0</accession>
<dbReference type="AlphaFoldDB" id="A0A516GVC0"/>
<dbReference type="PROSITE" id="PS01124">
    <property type="entry name" value="HTH_ARAC_FAMILY_2"/>
    <property type="match status" value="1"/>
</dbReference>
<dbReference type="InterPro" id="IPR009057">
    <property type="entry name" value="Homeodomain-like_sf"/>
</dbReference>
<evidence type="ECO:0000256" key="3">
    <source>
        <dbReference type="ARBA" id="ARBA00023163"/>
    </source>
</evidence>
<dbReference type="Pfam" id="PF12833">
    <property type="entry name" value="HTH_18"/>
    <property type="match status" value="1"/>
</dbReference>
<dbReference type="InterPro" id="IPR018060">
    <property type="entry name" value="HTH_AraC"/>
</dbReference>
<dbReference type="PANTHER" id="PTHR43280:SF2">
    <property type="entry name" value="HTH-TYPE TRANSCRIPTIONAL REGULATOR EXSA"/>
    <property type="match status" value="1"/>
</dbReference>
<gene>
    <name evidence="5" type="ORF">FNB79_16345</name>
</gene>
<keyword evidence="6" id="KW-1185">Reference proteome</keyword>
<dbReference type="GO" id="GO:0043565">
    <property type="term" value="F:sequence-specific DNA binding"/>
    <property type="evidence" value="ECO:0007669"/>
    <property type="project" value="InterPro"/>
</dbReference>
<proteinExistence type="predicted"/>
<name>A0A516GVC0_9FLAO</name>
<dbReference type="InterPro" id="IPR020449">
    <property type="entry name" value="Tscrpt_reg_AraC-type_HTH"/>
</dbReference>
<evidence type="ECO:0000259" key="4">
    <source>
        <dbReference type="PROSITE" id="PS01124"/>
    </source>
</evidence>
<keyword evidence="3" id="KW-0804">Transcription</keyword>
<sequence>MKFVKDIALGDPSTNNQNFIDLRLRLMCCRYWLLDLWDCHDMVFPFWRLYWNKNSGGQLIHQNTVYDMDADHIYIIPPFTSFSSQFKKNHRYTTGIHVSGKQFTSNINESDYSNESLIHFFVHFNLGVPFDSVYPGILKIEMTIYLKERLEYLTERLKIENKNFKLTFNLKLQAFIKEALTNIGPELWKTTIIDERVLKVIRYVEANIEKKLKNTDMSDLINMAPNSFARLFKSEMHVTLHNFIQNRKIAKSCELFEHTNKSIEEVAYVLGFSDRYHFSRVFKSVTGLTPAVYKSGRYT</sequence>
<dbReference type="OrthoDB" id="1007602at2"/>
<dbReference type="PRINTS" id="PR00032">
    <property type="entry name" value="HTHARAC"/>
</dbReference>
<evidence type="ECO:0000256" key="2">
    <source>
        <dbReference type="ARBA" id="ARBA00023125"/>
    </source>
</evidence>
<dbReference type="Gene3D" id="1.10.10.60">
    <property type="entry name" value="Homeodomain-like"/>
    <property type="match status" value="2"/>
</dbReference>
<evidence type="ECO:0000313" key="5">
    <source>
        <dbReference type="EMBL" id="QDO95473.1"/>
    </source>
</evidence>
<keyword evidence="1" id="KW-0805">Transcription regulation</keyword>
<keyword evidence="2" id="KW-0238">DNA-binding</keyword>
<dbReference type="EMBL" id="CP041637">
    <property type="protein sequence ID" value="QDO95473.1"/>
    <property type="molecule type" value="Genomic_DNA"/>
</dbReference>